<keyword evidence="11" id="KW-1185">Reference proteome</keyword>
<dbReference type="PRINTS" id="PR00193">
    <property type="entry name" value="MYOSINHEAVY"/>
</dbReference>
<dbReference type="GO" id="GO:0051015">
    <property type="term" value="F:actin filament binding"/>
    <property type="evidence" value="ECO:0007669"/>
    <property type="project" value="TreeGrafter"/>
</dbReference>
<dbReference type="GO" id="GO:0016020">
    <property type="term" value="C:membrane"/>
    <property type="evidence" value="ECO:0007669"/>
    <property type="project" value="TreeGrafter"/>
</dbReference>
<dbReference type="GO" id="GO:0000146">
    <property type="term" value="F:microfilament motor activity"/>
    <property type="evidence" value="ECO:0007669"/>
    <property type="project" value="TreeGrafter"/>
</dbReference>
<dbReference type="PANTHER" id="PTHR13140:SF706">
    <property type="entry name" value="DILUTE CLASS UNCONVENTIONAL MYOSIN, ISOFORM C"/>
    <property type="match status" value="1"/>
</dbReference>
<dbReference type="CDD" id="cd00124">
    <property type="entry name" value="MYSc"/>
    <property type="match status" value="1"/>
</dbReference>
<dbReference type="RefSeq" id="XP_009034614.1">
    <property type="nucleotide sequence ID" value="XM_009036366.1"/>
</dbReference>
<keyword evidence="7" id="KW-0175">Coiled coil</keyword>
<dbReference type="GeneID" id="20223756"/>
<evidence type="ECO:0000256" key="2">
    <source>
        <dbReference type="ARBA" id="ARBA00022840"/>
    </source>
</evidence>
<dbReference type="KEGG" id="aaf:AURANDRAFT_62156"/>
<keyword evidence="4 6" id="KW-0505">Motor protein</keyword>
<feature type="coiled-coil region" evidence="7">
    <location>
        <begin position="844"/>
        <end position="913"/>
    </location>
</feature>
<dbReference type="AlphaFoldDB" id="F0Y2J6"/>
<keyword evidence="3 6" id="KW-0518">Myosin</keyword>
<dbReference type="OrthoDB" id="6108017at2759"/>
<organism evidence="11">
    <name type="scientific">Aureococcus anophagefferens</name>
    <name type="common">Harmful bloom alga</name>
    <dbReference type="NCBI Taxonomy" id="44056"/>
    <lineage>
        <taxon>Eukaryota</taxon>
        <taxon>Sar</taxon>
        <taxon>Stramenopiles</taxon>
        <taxon>Ochrophyta</taxon>
        <taxon>Pelagophyceae</taxon>
        <taxon>Pelagomonadales</taxon>
        <taxon>Pelagomonadaceae</taxon>
        <taxon>Aureococcus</taxon>
    </lineage>
</organism>
<evidence type="ECO:0000256" key="8">
    <source>
        <dbReference type="SAM" id="MobiDB-lite"/>
    </source>
</evidence>
<dbReference type="Gene3D" id="1.20.120.720">
    <property type="entry name" value="Myosin VI head, motor domain, U50 subdomain"/>
    <property type="match status" value="1"/>
</dbReference>
<feature type="binding site" evidence="6">
    <location>
        <begin position="169"/>
        <end position="176"/>
    </location>
    <ligand>
        <name>ATP</name>
        <dbReference type="ChEBI" id="CHEBI:30616"/>
    </ligand>
</feature>
<keyword evidence="5 6" id="KW-0009">Actin-binding</keyword>
<dbReference type="InterPro" id="IPR036961">
    <property type="entry name" value="Kinesin_motor_dom_sf"/>
</dbReference>
<dbReference type="GO" id="GO:0007015">
    <property type="term" value="P:actin filament organization"/>
    <property type="evidence" value="ECO:0007669"/>
    <property type="project" value="TreeGrafter"/>
</dbReference>
<protein>
    <recommendedName>
        <fullName evidence="9">Myosin motor domain-containing protein</fullName>
    </recommendedName>
</protein>
<dbReference type="GO" id="GO:0016459">
    <property type="term" value="C:myosin complex"/>
    <property type="evidence" value="ECO:0007669"/>
    <property type="project" value="UniProtKB-KW"/>
</dbReference>
<feature type="region of interest" description="Disordered" evidence="8">
    <location>
        <begin position="813"/>
        <end position="833"/>
    </location>
</feature>
<proteinExistence type="inferred from homology"/>
<dbReference type="PANTHER" id="PTHR13140">
    <property type="entry name" value="MYOSIN"/>
    <property type="match status" value="1"/>
</dbReference>
<dbReference type="Gene3D" id="1.10.10.820">
    <property type="match status" value="1"/>
</dbReference>
<dbReference type="PROSITE" id="PS51456">
    <property type="entry name" value="MYOSIN_MOTOR"/>
    <property type="match status" value="1"/>
</dbReference>
<accession>F0Y2J6</accession>
<evidence type="ECO:0000256" key="6">
    <source>
        <dbReference type="PROSITE-ProRule" id="PRU00782"/>
    </source>
</evidence>
<dbReference type="GO" id="GO:0005524">
    <property type="term" value="F:ATP binding"/>
    <property type="evidence" value="ECO:0007669"/>
    <property type="project" value="UniProtKB-UniRule"/>
</dbReference>
<dbReference type="GO" id="GO:0005737">
    <property type="term" value="C:cytoplasm"/>
    <property type="evidence" value="ECO:0007669"/>
    <property type="project" value="TreeGrafter"/>
</dbReference>
<dbReference type="Gene3D" id="3.40.850.10">
    <property type="entry name" value="Kinesin motor domain"/>
    <property type="match status" value="1"/>
</dbReference>
<feature type="domain" description="Myosin motor" evidence="9">
    <location>
        <begin position="74"/>
        <end position="741"/>
    </location>
</feature>
<keyword evidence="2 6" id="KW-0067">ATP-binding</keyword>
<dbReference type="SUPFAM" id="SSF52540">
    <property type="entry name" value="P-loop containing nucleoside triphosphate hydrolases"/>
    <property type="match status" value="1"/>
</dbReference>
<reference evidence="10 11" key="1">
    <citation type="journal article" date="2011" name="Proc. Natl. Acad. Sci. U.S.A.">
        <title>Niche of harmful alga Aureococcus anophagefferens revealed through ecogenomics.</title>
        <authorList>
            <person name="Gobler C.J."/>
            <person name="Berry D.L."/>
            <person name="Dyhrman S.T."/>
            <person name="Wilhelm S.W."/>
            <person name="Salamov A."/>
            <person name="Lobanov A.V."/>
            <person name="Zhang Y."/>
            <person name="Collier J.L."/>
            <person name="Wurch L.L."/>
            <person name="Kustka A.B."/>
            <person name="Dill B.D."/>
            <person name="Shah M."/>
            <person name="VerBerkmoes N.C."/>
            <person name="Kuo A."/>
            <person name="Terry A."/>
            <person name="Pangilinan J."/>
            <person name="Lindquist E.A."/>
            <person name="Lucas S."/>
            <person name="Paulsen I.T."/>
            <person name="Hattenrath-Lehmann T.K."/>
            <person name="Talmage S.C."/>
            <person name="Walker E.A."/>
            <person name="Koch F."/>
            <person name="Burson A.M."/>
            <person name="Marcoval M.A."/>
            <person name="Tang Y.Z."/>
            <person name="Lecleir G.R."/>
            <person name="Coyne K.J."/>
            <person name="Berg G.M."/>
            <person name="Bertrand E.M."/>
            <person name="Saito M.A."/>
            <person name="Gladyshev V.N."/>
            <person name="Grigoriev I.V."/>
        </authorList>
    </citation>
    <scope>NUCLEOTIDE SEQUENCE [LARGE SCALE GENOMIC DNA]</scope>
    <source>
        <strain evidence="11">CCMP 1984</strain>
    </source>
</reference>
<evidence type="ECO:0000256" key="7">
    <source>
        <dbReference type="SAM" id="Coils"/>
    </source>
</evidence>
<dbReference type="EMBL" id="GL833123">
    <property type="protein sequence ID" value="EGB11060.1"/>
    <property type="molecule type" value="Genomic_DNA"/>
</dbReference>
<evidence type="ECO:0000256" key="5">
    <source>
        <dbReference type="ARBA" id="ARBA00023203"/>
    </source>
</evidence>
<evidence type="ECO:0000256" key="1">
    <source>
        <dbReference type="ARBA" id="ARBA00022741"/>
    </source>
</evidence>
<dbReference type="eggNOG" id="KOG0160">
    <property type="taxonomic scope" value="Eukaryota"/>
</dbReference>
<evidence type="ECO:0000256" key="4">
    <source>
        <dbReference type="ARBA" id="ARBA00023175"/>
    </source>
</evidence>
<keyword evidence="1 6" id="KW-0547">Nucleotide-binding</keyword>
<dbReference type="InterPro" id="IPR001609">
    <property type="entry name" value="Myosin_head_motor_dom-like"/>
</dbReference>
<dbReference type="Proteomes" id="UP000002729">
    <property type="component" value="Unassembled WGS sequence"/>
</dbReference>
<feature type="region of interest" description="Actin-binding" evidence="6">
    <location>
        <begin position="615"/>
        <end position="637"/>
    </location>
</feature>
<name>F0Y2J6_AURAN</name>
<dbReference type="InParanoid" id="F0Y2J6"/>
<feature type="coiled-coil region" evidence="7">
    <location>
        <begin position="773"/>
        <end position="807"/>
    </location>
</feature>
<evidence type="ECO:0000313" key="11">
    <source>
        <dbReference type="Proteomes" id="UP000002729"/>
    </source>
</evidence>
<evidence type="ECO:0000313" key="10">
    <source>
        <dbReference type="EMBL" id="EGB11060.1"/>
    </source>
</evidence>
<dbReference type="Gene3D" id="1.20.58.530">
    <property type="match status" value="1"/>
</dbReference>
<evidence type="ECO:0000259" key="9">
    <source>
        <dbReference type="PROSITE" id="PS51456"/>
    </source>
</evidence>
<dbReference type="Pfam" id="PF00063">
    <property type="entry name" value="Myosin_head"/>
    <property type="match status" value="1"/>
</dbReference>
<dbReference type="InterPro" id="IPR027417">
    <property type="entry name" value="P-loop_NTPase"/>
</dbReference>
<sequence length="1002" mass="106885">MAETEIYVPDERLVWAPATLERETVVDGSTHITVAVRRPRDDEPLAGCAAVAATIALDAGDASSLPLQDARKPRAVEDLVGLDRLHEASVLATLRERYFDRTPYCRTGAGICVAVNPYVWIPELYGPAARNRYGDAESRARLPAHVYAISGAARDGVAAGRDQSVLVSGESGAGKTETVKIMLRHLAGSAAAVADRVLSSQPLLESFGNAKTVRNDNSSRFGKFTRLQFATAAAGDAPLVGSSCETYLLEKSRVVGQAPGERGYHCVYGVAAAARADVGAFAYVKRGDLATTSIEGVADADRHRKTTAALATLGVPGSDAAAVEDAVLAVLRLGEVAFDGADAAAVASSAAANAAAAAGVGRAAGDVLDALLVRVVRTRDEAVRVPRSAAEATEARDALAKELYVAVFDWLVRAMNAATRAASPDGLRVVGLLDIFGFECFAVNRFEQLCINYCNEKLQQKFTLDLFKAVQEEYDDERVPWDPVAFPDNEKVLALLEGRMGVVDVLNEECLRPRGSEEAFVTKLDALHGDGAKFAKHRYEPRVFTVAHYAGPVTYAADGWLDRNKDALHDDLAVLAAGSSRPFVAGLFRGRAAAAAAAARRPRAKTVLAKFKGNLASLLDEVERTEVRYVRCVKPNGAKAPRRWDAALVACQLRCAGVVEAVTVTRAGYPNRSAHGDFYARYRALAPGARGAAALAAAVAGGRHAFGRTRGLARRRSARRVAAARRLVRAATAAAAARRGAVARARFARFRGAAVAIQCAARRRGAVGAVAALAAEAEERARLEFQLEALRARLDAEASARADAEAAAAELRSAMASPERRAAAPQTGDPRVDGALVDESKRMLDYLRAEVSRLDRARDGLERENHRLRVANDRVQQAHGAAHESFAALNSHIKRLGRTVVALKRDARDLRQANGVFKDELAMKQAIYVAEVAKGLRLEQLMRTMVDVCDVRGADPDLVAELRAMADARALHDGGVRDAEVAAGGEEAAQPGFWGRLIGRGS</sequence>
<comment type="similarity">
    <text evidence="6">Belongs to the TRAFAC class myosin-kinesin ATPase superfamily. Myosin family.</text>
</comment>
<dbReference type="OMA" id="VHFIKCI"/>
<gene>
    <name evidence="10" type="ORF">AURANDRAFT_62156</name>
</gene>
<evidence type="ECO:0000256" key="3">
    <source>
        <dbReference type="ARBA" id="ARBA00023123"/>
    </source>
</evidence>
<dbReference type="SMART" id="SM00242">
    <property type="entry name" value="MYSc"/>
    <property type="match status" value="1"/>
</dbReference>